<accession>A0A1S3D0P0</accession>
<name>A0A1S3D0P0_DIACI</name>
<dbReference type="GeneID" id="103508865"/>
<protein>
    <submittedName>
        <fullName evidence="2">Lysosomal alpha-glucosidase-like</fullName>
    </submittedName>
</protein>
<gene>
    <name evidence="2" type="primary">LOC103508865</name>
</gene>
<dbReference type="InterPro" id="IPR013780">
    <property type="entry name" value="Glyco_hydro_b"/>
</dbReference>
<evidence type="ECO:0000313" key="2">
    <source>
        <dbReference type="RefSeq" id="XP_008471664.1"/>
    </source>
</evidence>
<dbReference type="Gene3D" id="2.60.40.1180">
    <property type="entry name" value="Golgi alpha-mannosidase II"/>
    <property type="match status" value="1"/>
</dbReference>
<dbReference type="RefSeq" id="XP_008471664.1">
    <property type="nucleotide sequence ID" value="XM_008473442.2"/>
</dbReference>
<dbReference type="KEGG" id="dci:103508865"/>
<dbReference type="Proteomes" id="UP000079169">
    <property type="component" value="Unplaced"/>
</dbReference>
<proteinExistence type="predicted"/>
<organism evidence="1 2">
    <name type="scientific">Diaphorina citri</name>
    <name type="common">Asian citrus psyllid</name>
    <dbReference type="NCBI Taxonomy" id="121845"/>
    <lineage>
        <taxon>Eukaryota</taxon>
        <taxon>Metazoa</taxon>
        <taxon>Ecdysozoa</taxon>
        <taxon>Arthropoda</taxon>
        <taxon>Hexapoda</taxon>
        <taxon>Insecta</taxon>
        <taxon>Pterygota</taxon>
        <taxon>Neoptera</taxon>
        <taxon>Paraneoptera</taxon>
        <taxon>Hemiptera</taxon>
        <taxon>Sternorrhyncha</taxon>
        <taxon>Psylloidea</taxon>
        <taxon>Psyllidae</taxon>
        <taxon>Diaphorininae</taxon>
        <taxon>Diaphorina</taxon>
    </lineage>
</organism>
<dbReference type="PaxDb" id="121845-A0A1S3D0P0"/>
<dbReference type="AlphaFoldDB" id="A0A1S3D0P0"/>
<dbReference type="STRING" id="121845.A0A1S3D0P0"/>
<evidence type="ECO:0000313" key="1">
    <source>
        <dbReference type="Proteomes" id="UP000079169"/>
    </source>
</evidence>
<reference evidence="2" key="1">
    <citation type="submission" date="2025-08" db="UniProtKB">
        <authorList>
            <consortium name="RefSeq"/>
        </authorList>
    </citation>
    <scope>IDENTIFICATION</scope>
</reference>
<keyword evidence="1" id="KW-1185">Reference proteome</keyword>
<sequence length="111" mass="12614">MYLWVALDEAGKATGILYWDDGESLNTWENKQVTVVEFRVTNQSLISNVTQTGYTKEPMKLDYITVLGVETGVTKVWSNGSPHTQFKLTKQVLNVTELNLDLTKPFNITWT</sequence>
<dbReference type="OMA" id="AYNEITF"/>